<dbReference type="Proteomes" id="UP000078465">
    <property type="component" value="Chromosome"/>
</dbReference>
<accession>A0ACD5EMG7</accession>
<proteinExistence type="predicted"/>
<reference evidence="1" key="1">
    <citation type="submission" date="2024-10" db="EMBL/GenBank/DDBJ databases">
        <title>Strain of Rhizobium-related bacteria isolated fromm roots of Vavilovia formosa.</title>
        <authorList>
            <person name="Kimeklis A."/>
            <person name="Afonin A."/>
        </authorList>
    </citation>
    <scope>NUCLEOTIDE SEQUENCE</scope>
    <source>
        <strain evidence="1">Vaf-46</strain>
    </source>
</reference>
<sequence>MNDLEKATFSNIEHSSLDFVIHSLRPWLRRWEQAISRDLLAPGERGEYFAEFQMGDLLRGDFPTRMAGYALGIQNGIWNPDEVRMKENFNRRDDGLGSEYWRPTNMYPPVAGSTPANDNNTAANALMTEIFGRHAESLKPAAN</sequence>
<dbReference type="EMBL" id="CP171853">
    <property type="protein sequence ID" value="XKM40336.1"/>
    <property type="molecule type" value="Genomic_DNA"/>
</dbReference>
<protein>
    <submittedName>
        <fullName evidence="1">Phage portal protein</fullName>
    </submittedName>
</protein>
<organism evidence="1 2">
    <name type="scientific">Rhizobium ruizarguesonis</name>
    <dbReference type="NCBI Taxonomy" id="2081791"/>
    <lineage>
        <taxon>Bacteria</taxon>
        <taxon>Pseudomonadati</taxon>
        <taxon>Pseudomonadota</taxon>
        <taxon>Alphaproteobacteria</taxon>
        <taxon>Hyphomicrobiales</taxon>
        <taxon>Rhizobiaceae</taxon>
        <taxon>Rhizobium/Agrobacterium group</taxon>
        <taxon>Rhizobium</taxon>
    </lineage>
</organism>
<gene>
    <name evidence="1" type="ORF">A4U53_030870</name>
</gene>
<evidence type="ECO:0000313" key="2">
    <source>
        <dbReference type="Proteomes" id="UP000078465"/>
    </source>
</evidence>
<name>A0ACD5EMG7_9HYPH</name>
<evidence type="ECO:0000313" key="1">
    <source>
        <dbReference type="EMBL" id="XKM40336.1"/>
    </source>
</evidence>